<protein>
    <submittedName>
        <fullName evidence="2">Uncharacterized protein</fullName>
    </submittedName>
</protein>
<evidence type="ECO:0000313" key="2">
    <source>
        <dbReference type="EMBL" id="AZF89107.1"/>
    </source>
</evidence>
<feature type="coiled-coil region" evidence="1">
    <location>
        <begin position="99"/>
        <end position="147"/>
    </location>
</feature>
<evidence type="ECO:0000313" key="3">
    <source>
        <dbReference type="Proteomes" id="UP000515448"/>
    </source>
</evidence>
<gene>
    <name evidence="2" type="ORF">AP6_064</name>
</gene>
<sequence length="210" mass="23376">MATLKDHQQAMVDLLAPGSGIPASASRLAHAMHDVLGYMVGGGFILDNKTYVIGEVNDATTPGLNDKALAGDLEACRPKATRFNVNINLADMDEVKMTLQNMQSHLDGARDSKRAAERRVKELENTVKQLRASNAKLKQERDDYKAIAETHAGWIRKLEGIEQAECRKPYTQLCEHKNTYINAKDRTFECPECGFKKSLPIDFDLSKVNI</sequence>
<dbReference type="Gene3D" id="1.20.5.340">
    <property type="match status" value="1"/>
</dbReference>
<dbReference type="Proteomes" id="UP000515448">
    <property type="component" value="Segment"/>
</dbReference>
<evidence type="ECO:0000256" key="1">
    <source>
        <dbReference type="SAM" id="Coils"/>
    </source>
</evidence>
<organism evidence="2 3">
    <name type="scientific">Salmonella phage TS6</name>
    <dbReference type="NCBI Taxonomy" id="2491323"/>
    <lineage>
        <taxon>Viruses</taxon>
        <taxon>Duplodnaviria</taxon>
        <taxon>Heunggongvirae</taxon>
        <taxon>Uroviricota</taxon>
        <taxon>Caudoviricetes</taxon>
        <taxon>Sarkviridae</taxon>
        <taxon>Guernseyvirinae</taxon>
        <taxon>Cornellvirus</taxon>
        <taxon>Cornellvirus TS6</taxon>
    </lineage>
</organism>
<keyword evidence="1" id="KW-0175">Coiled coil</keyword>
<reference evidence="2 3" key="1">
    <citation type="submission" date="2018-11" db="EMBL/GenBank/DDBJ databases">
        <title>Complete genome sequence of Salmonella bacterophage AP6 chromosome.</title>
        <authorList>
            <person name="Park H."/>
            <person name="Ryu S."/>
        </authorList>
    </citation>
    <scope>NUCLEOTIDE SEQUENCE [LARGE SCALE GENOMIC DNA]</scope>
</reference>
<proteinExistence type="predicted"/>
<name>A0A5S9H9X3_9CAUD</name>
<dbReference type="EMBL" id="MK214385">
    <property type="protein sequence ID" value="AZF89107.1"/>
    <property type="molecule type" value="Genomic_DNA"/>
</dbReference>
<accession>A0A5S9H9X3</accession>
<keyword evidence="3" id="KW-1185">Reference proteome</keyword>